<dbReference type="SUPFAM" id="SSF55781">
    <property type="entry name" value="GAF domain-like"/>
    <property type="match status" value="1"/>
</dbReference>
<evidence type="ECO:0000259" key="2">
    <source>
        <dbReference type="PROSITE" id="PS50883"/>
    </source>
</evidence>
<dbReference type="CDD" id="cd01949">
    <property type="entry name" value="GGDEF"/>
    <property type="match status" value="1"/>
</dbReference>
<comment type="caution">
    <text evidence="4">The sequence shown here is derived from an EMBL/GenBank/DDBJ whole genome shotgun (WGS) entry which is preliminary data.</text>
</comment>
<protein>
    <submittedName>
        <fullName evidence="4">EAL domain-containing protein</fullName>
    </submittedName>
</protein>
<dbReference type="SUPFAM" id="SSF55073">
    <property type="entry name" value="Nucleotide cyclase"/>
    <property type="match status" value="1"/>
</dbReference>
<feature type="transmembrane region" description="Helical" evidence="1">
    <location>
        <begin position="33"/>
        <end position="53"/>
    </location>
</feature>
<keyword evidence="1" id="KW-0812">Transmembrane</keyword>
<dbReference type="SMART" id="SM00065">
    <property type="entry name" value="GAF"/>
    <property type="match status" value="1"/>
</dbReference>
<dbReference type="InterPro" id="IPR029787">
    <property type="entry name" value="Nucleotide_cyclase"/>
</dbReference>
<dbReference type="EMBL" id="SRLE01000005">
    <property type="protein sequence ID" value="TGD74826.1"/>
    <property type="molecule type" value="Genomic_DNA"/>
</dbReference>
<dbReference type="PROSITE" id="PS50883">
    <property type="entry name" value="EAL"/>
    <property type="match status" value="1"/>
</dbReference>
<evidence type="ECO:0000313" key="5">
    <source>
        <dbReference type="Proteomes" id="UP000298050"/>
    </source>
</evidence>
<dbReference type="PANTHER" id="PTHR33121:SF70">
    <property type="entry name" value="SIGNALING PROTEIN YKOW"/>
    <property type="match status" value="1"/>
</dbReference>
<feature type="transmembrane region" description="Helical" evidence="1">
    <location>
        <begin position="65"/>
        <end position="86"/>
    </location>
</feature>
<feature type="domain" description="GGDEF" evidence="3">
    <location>
        <begin position="410"/>
        <end position="546"/>
    </location>
</feature>
<name>A0A4Z0M5V5_9GAMM</name>
<dbReference type="Pfam" id="PF00990">
    <property type="entry name" value="GGDEF"/>
    <property type="match status" value="1"/>
</dbReference>
<dbReference type="Gene3D" id="3.30.70.270">
    <property type="match status" value="1"/>
</dbReference>
<keyword evidence="1" id="KW-0472">Membrane</keyword>
<dbReference type="Pfam" id="PF13185">
    <property type="entry name" value="GAF_2"/>
    <property type="match status" value="1"/>
</dbReference>
<proteinExistence type="predicted"/>
<dbReference type="InterPro" id="IPR000160">
    <property type="entry name" value="GGDEF_dom"/>
</dbReference>
<dbReference type="AlphaFoldDB" id="A0A4Z0M5V5"/>
<reference evidence="4 5" key="1">
    <citation type="submission" date="2019-04" db="EMBL/GenBank/DDBJ databases">
        <title>Taxonomy of novel Haliea sp. from mangrove soil of West Coast of India.</title>
        <authorList>
            <person name="Verma A."/>
            <person name="Kumar P."/>
            <person name="Krishnamurthi S."/>
        </authorList>
    </citation>
    <scope>NUCLEOTIDE SEQUENCE [LARGE SCALE GENOMIC DNA]</scope>
    <source>
        <strain evidence="4 5">SAOS-164</strain>
    </source>
</reference>
<evidence type="ECO:0000313" key="4">
    <source>
        <dbReference type="EMBL" id="TGD74826.1"/>
    </source>
</evidence>
<keyword evidence="1" id="KW-1133">Transmembrane helix</keyword>
<sequence length="812" mass="89076">MGWSPADISLLAVEVLAALALLVLWLGDRQRSYTLWWAISHLTLPVPALLIALASGQDNPSLPVAFALCVVLATQSASLMAGVISYRTGRFRLRPHHVLLAIAGLSAFFFSAYLFAGNIGARLVMVGAMALALMASAALMWSLGPFERIAAGCFALRGSLEIGLLAMTVLGQHHSTWFTHFLGFNGLIAISTILALLIAAYQRSLQRLRAQYRFLELSQEMAGQLQGLSDESSLAERALNVIVTRLDWQHGLFFRPVDASMSELVPLAQLGHSMQRQARIGHPMRPPQDGLISLALHSRKVCHSAALRDDPRASPSYKTHPLVEINPSMVVIPVTHDDQVLGVILLRDNRYRELPAEELRTLESLGQVIGVNVANARNLNELAHRANHDTLTGLGNRAALHDYLGAGTHLSCAVMLFDLDRFKQVNDALGHAVGDKLLRAMADRLGNYLVSFPARLFRLGGDEFVIIHALEKEASQEDALQLARDLAEVISQPIEVGELSLRMSASIGVALAPAHGDNSHELLRCADVAMYYAKQRGTGVALYRRDIDAYKLEDLTLLAAVSEGLEQDQFVLFYQPIIAIDSGDIVACEALIRWYHPVRGLIEAKDFLPLIETTDLIRELTHRVVETAMADMQRLRARGIDFRVSLNLSARNILDPALPAFVAETAQRFGIDPSTVQLEITETILIKDPSSAGKVLSALAEAGFTLALDDFGTGYSSMAYLARFPIHMLKIDRSFVHAMLHHAQSRAIVETTIALARGLGLEVTAEGVEHDGEADLLRNLGCDYAQGYLIGRPMPESELLSRWWPQDRASTR</sequence>
<feature type="transmembrane region" description="Helical" evidence="1">
    <location>
        <begin position="6"/>
        <end position="26"/>
    </location>
</feature>
<feature type="transmembrane region" description="Helical" evidence="1">
    <location>
        <begin position="177"/>
        <end position="201"/>
    </location>
</feature>
<dbReference type="InterPro" id="IPR001633">
    <property type="entry name" value="EAL_dom"/>
</dbReference>
<gene>
    <name evidence="4" type="ORF">E4634_06410</name>
</gene>
<keyword evidence="5" id="KW-1185">Reference proteome</keyword>
<dbReference type="GO" id="GO:0071111">
    <property type="term" value="F:cyclic-guanylate-specific phosphodiesterase activity"/>
    <property type="evidence" value="ECO:0007669"/>
    <property type="project" value="InterPro"/>
</dbReference>
<dbReference type="PROSITE" id="PS50887">
    <property type="entry name" value="GGDEF"/>
    <property type="match status" value="1"/>
</dbReference>
<dbReference type="Pfam" id="PF00563">
    <property type="entry name" value="EAL"/>
    <property type="match status" value="1"/>
</dbReference>
<dbReference type="RefSeq" id="WP_135441952.1">
    <property type="nucleotide sequence ID" value="NZ_SRLE01000005.1"/>
</dbReference>
<dbReference type="OrthoDB" id="6597954at2"/>
<organism evidence="4 5">
    <name type="scientific">Mangrovimicrobium sediminis</name>
    <dbReference type="NCBI Taxonomy" id="2562682"/>
    <lineage>
        <taxon>Bacteria</taxon>
        <taxon>Pseudomonadati</taxon>
        <taxon>Pseudomonadota</taxon>
        <taxon>Gammaproteobacteria</taxon>
        <taxon>Cellvibrionales</taxon>
        <taxon>Halieaceae</taxon>
        <taxon>Mangrovimicrobium</taxon>
    </lineage>
</organism>
<dbReference type="CDD" id="cd01948">
    <property type="entry name" value="EAL"/>
    <property type="match status" value="1"/>
</dbReference>
<accession>A0A4Z0M5V5</accession>
<dbReference type="InterPro" id="IPR043128">
    <property type="entry name" value="Rev_trsase/Diguanyl_cyclase"/>
</dbReference>
<dbReference type="Gene3D" id="3.30.450.40">
    <property type="match status" value="1"/>
</dbReference>
<dbReference type="SUPFAM" id="SSF141868">
    <property type="entry name" value="EAL domain-like"/>
    <property type="match status" value="1"/>
</dbReference>
<evidence type="ECO:0000259" key="3">
    <source>
        <dbReference type="PROSITE" id="PS50887"/>
    </source>
</evidence>
<dbReference type="SMART" id="SM00052">
    <property type="entry name" value="EAL"/>
    <property type="match status" value="1"/>
</dbReference>
<feature type="transmembrane region" description="Helical" evidence="1">
    <location>
        <begin position="98"/>
        <end position="116"/>
    </location>
</feature>
<dbReference type="InterPro" id="IPR035919">
    <property type="entry name" value="EAL_sf"/>
</dbReference>
<dbReference type="Proteomes" id="UP000298050">
    <property type="component" value="Unassembled WGS sequence"/>
</dbReference>
<dbReference type="PANTHER" id="PTHR33121">
    <property type="entry name" value="CYCLIC DI-GMP PHOSPHODIESTERASE PDEF"/>
    <property type="match status" value="1"/>
</dbReference>
<feature type="domain" description="EAL" evidence="2">
    <location>
        <begin position="554"/>
        <end position="807"/>
    </location>
</feature>
<evidence type="ECO:0000256" key="1">
    <source>
        <dbReference type="SAM" id="Phobius"/>
    </source>
</evidence>
<dbReference type="InterPro" id="IPR029016">
    <property type="entry name" value="GAF-like_dom_sf"/>
</dbReference>
<dbReference type="InterPro" id="IPR003018">
    <property type="entry name" value="GAF"/>
</dbReference>
<dbReference type="NCBIfam" id="TIGR00254">
    <property type="entry name" value="GGDEF"/>
    <property type="match status" value="1"/>
</dbReference>
<dbReference type="SMART" id="SM00267">
    <property type="entry name" value="GGDEF"/>
    <property type="match status" value="1"/>
</dbReference>
<feature type="transmembrane region" description="Helical" evidence="1">
    <location>
        <begin position="122"/>
        <end position="142"/>
    </location>
</feature>
<dbReference type="Gene3D" id="3.20.20.450">
    <property type="entry name" value="EAL domain"/>
    <property type="match status" value="1"/>
</dbReference>
<dbReference type="InterPro" id="IPR050706">
    <property type="entry name" value="Cyclic-di-GMP_PDE-like"/>
</dbReference>